<evidence type="ECO:0000313" key="1">
    <source>
        <dbReference type="EMBL" id="MFC4477032.1"/>
    </source>
</evidence>
<evidence type="ECO:0000313" key="2">
    <source>
        <dbReference type="Proteomes" id="UP001596003"/>
    </source>
</evidence>
<gene>
    <name evidence="1" type="ORF">ACFO3N_08150</name>
</gene>
<dbReference type="EMBL" id="JBHSFY010000004">
    <property type="protein sequence ID" value="MFC4477032.1"/>
    <property type="molecule type" value="Genomic_DNA"/>
</dbReference>
<dbReference type="InterPro" id="IPR027417">
    <property type="entry name" value="P-loop_NTPase"/>
</dbReference>
<protein>
    <submittedName>
        <fullName evidence="1">NACHT domain-containing protein</fullName>
    </submittedName>
</protein>
<organism evidence="1 2">
    <name type="scientific">Flavobacterium chungangensis</name>
    <dbReference type="NCBI Taxonomy" id="2708132"/>
    <lineage>
        <taxon>Bacteria</taxon>
        <taxon>Pseudomonadati</taxon>
        <taxon>Bacteroidota</taxon>
        <taxon>Flavobacteriia</taxon>
        <taxon>Flavobacteriales</taxon>
        <taxon>Flavobacteriaceae</taxon>
        <taxon>Flavobacterium</taxon>
    </lineage>
</organism>
<comment type="caution">
    <text evidence="1">The sequence shown here is derived from an EMBL/GenBank/DDBJ whole genome shotgun (WGS) entry which is preliminary data.</text>
</comment>
<accession>A0ABV8ZAG2</accession>
<dbReference type="RefSeq" id="WP_379796750.1">
    <property type="nucleotide sequence ID" value="NZ_JBHSFY010000004.1"/>
</dbReference>
<sequence>MDVFFEWLQTKIGDELSDITLFGIFGMLVYLAKLFYKYFEKCKNEKDLFPFYDNSILKNSRKFFIRTKCQNIDPANEINFRSSYAFVTKEDMLNFFIKKVFKLKENETNFYIVLGDSGMGKTTFMLNLFYSYNTYLNSIFKKTRIKLLPLGENLDSIELHLNNISLEDRKNTILLLDGLDESPILNFSANELVEKLTTIAKDFRIVIISCRTHFFSSENDEPYELKIRKFNTNGNGYQVIKKLYVSPFDEKDIKKYLNKKFGILSFSKIREAKEIINYTDDLMVRPMLLSYIEDVMKSSKKVKLSCEIYELLIIKWIERESNKYQTSNKFDFQNDLFYFSIHVANTIYENFEKNGLFISNEEMKRLAIEFNINLDLLEMKSRSLLNRDSKGNYKFSHKSIFEYLLAYNCYRNRFVDKSQVYHIDYDLSLFDQALKFYDEMQINFKSSFHFNDERFISFHSGNNVMSNLKFEELMQLKHSKTEVEWLDGKTYRIIDVQEEILTKKSKFFPFTEKV</sequence>
<proteinExistence type="predicted"/>
<dbReference type="Proteomes" id="UP001596003">
    <property type="component" value="Unassembled WGS sequence"/>
</dbReference>
<dbReference type="SUPFAM" id="SSF52540">
    <property type="entry name" value="P-loop containing nucleoside triphosphate hydrolases"/>
    <property type="match status" value="1"/>
</dbReference>
<name>A0ABV8ZAG2_9FLAO</name>
<keyword evidence="2" id="KW-1185">Reference proteome</keyword>
<reference evidence="2" key="1">
    <citation type="journal article" date="2019" name="Int. J. Syst. Evol. Microbiol.">
        <title>The Global Catalogue of Microorganisms (GCM) 10K type strain sequencing project: providing services to taxonomists for standard genome sequencing and annotation.</title>
        <authorList>
            <consortium name="The Broad Institute Genomics Platform"/>
            <consortium name="The Broad Institute Genome Sequencing Center for Infectious Disease"/>
            <person name="Wu L."/>
            <person name="Ma J."/>
        </authorList>
    </citation>
    <scope>NUCLEOTIDE SEQUENCE [LARGE SCALE GENOMIC DNA]</scope>
    <source>
        <strain evidence="2">NBRC 103627</strain>
    </source>
</reference>